<dbReference type="SUPFAM" id="SSF52058">
    <property type="entry name" value="L domain-like"/>
    <property type="match status" value="1"/>
</dbReference>
<evidence type="ECO:0000259" key="8">
    <source>
        <dbReference type="Pfam" id="PF00931"/>
    </source>
</evidence>
<dbReference type="OMA" id="WISKEVP"/>
<dbReference type="STRING" id="56857.A0A200Q3R7"/>
<dbReference type="InterPro" id="IPR038005">
    <property type="entry name" value="RX-like_CC"/>
</dbReference>
<evidence type="ECO:0000256" key="7">
    <source>
        <dbReference type="ARBA" id="ARBA00022821"/>
    </source>
</evidence>
<dbReference type="Pfam" id="PF23598">
    <property type="entry name" value="LRR_14"/>
    <property type="match status" value="1"/>
</dbReference>
<organism evidence="12 13">
    <name type="scientific">Macleaya cordata</name>
    <name type="common">Five-seeded plume-poppy</name>
    <name type="synonym">Bocconia cordata</name>
    <dbReference type="NCBI Taxonomy" id="56857"/>
    <lineage>
        <taxon>Eukaryota</taxon>
        <taxon>Viridiplantae</taxon>
        <taxon>Streptophyta</taxon>
        <taxon>Embryophyta</taxon>
        <taxon>Tracheophyta</taxon>
        <taxon>Spermatophyta</taxon>
        <taxon>Magnoliopsida</taxon>
        <taxon>Ranunculales</taxon>
        <taxon>Papaveraceae</taxon>
        <taxon>Papaveroideae</taxon>
        <taxon>Macleaya</taxon>
    </lineage>
</organism>
<dbReference type="AlphaFoldDB" id="A0A200Q3R7"/>
<protein>
    <submittedName>
        <fullName evidence="12">Disease resistance protein</fullName>
    </submittedName>
</protein>
<dbReference type="Gene3D" id="1.10.10.10">
    <property type="entry name" value="Winged helix-like DNA-binding domain superfamily/Winged helix DNA-binding domain"/>
    <property type="match status" value="1"/>
</dbReference>
<feature type="domain" description="Disease resistance protein winged helix" evidence="10">
    <location>
        <begin position="440"/>
        <end position="510"/>
    </location>
</feature>
<dbReference type="CDD" id="cd14798">
    <property type="entry name" value="RX-CC_like"/>
    <property type="match status" value="1"/>
</dbReference>
<dbReference type="GO" id="GO:0043531">
    <property type="term" value="F:ADP binding"/>
    <property type="evidence" value="ECO:0007669"/>
    <property type="project" value="InterPro"/>
</dbReference>
<dbReference type="PANTHER" id="PTHR23155">
    <property type="entry name" value="DISEASE RESISTANCE PROTEIN RP"/>
    <property type="match status" value="1"/>
</dbReference>
<dbReference type="Pfam" id="PF23559">
    <property type="entry name" value="WHD_DRP"/>
    <property type="match status" value="1"/>
</dbReference>
<evidence type="ECO:0000256" key="1">
    <source>
        <dbReference type="ARBA" id="ARBA00002074"/>
    </source>
</evidence>
<dbReference type="EMBL" id="MVGT01003169">
    <property type="protein sequence ID" value="OVA05103.1"/>
    <property type="molecule type" value="Genomic_DNA"/>
</dbReference>
<dbReference type="InParanoid" id="A0A200Q3R7"/>
<reference evidence="12 13" key="1">
    <citation type="journal article" date="2017" name="Mol. Plant">
        <title>The Genome of Medicinal Plant Macleaya cordata Provides New Insights into Benzylisoquinoline Alkaloids Metabolism.</title>
        <authorList>
            <person name="Liu X."/>
            <person name="Liu Y."/>
            <person name="Huang P."/>
            <person name="Ma Y."/>
            <person name="Qing Z."/>
            <person name="Tang Q."/>
            <person name="Cao H."/>
            <person name="Cheng P."/>
            <person name="Zheng Y."/>
            <person name="Yuan Z."/>
            <person name="Zhou Y."/>
            <person name="Liu J."/>
            <person name="Tang Z."/>
            <person name="Zhuo Y."/>
            <person name="Zhang Y."/>
            <person name="Yu L."/>
            <person name="Huang J."/>
            <person name="Yang P."/>
            <person name="Peng Q."/>
            <person name="Zhang J."/>
            <person name="Jiang W."/>
            <person name="Zhang Z."/>
            <person name="Lin K."/>
            <person name="Ro D.K."/>
            <person name="Chen X."/>
            <person name="Xiong X."/>
            <person name="Shang Y."/>
            <person name="Huang S."/>
            <person name="Zeng J."/>
        </authorList>
    </citation>
    <scope>NUCLEOTIDE SEQUENCE [LARGE SCALE GENOMIC DNA]</scope>
    <source>
        <strain evidence="13">cv. BLH2017</strain>
        <tissue evidence="12">Root</tissue>
    </source>
</reference>
<evidence type="ECO:0000313" key="13">
    <source>
        <dbReference type="Proteomes" id="UP000195402"/>
    </source>
</evidence>
<dbReference type="InterPro" id="IPR044974">
    <property type="entry name" value="Disease_R_plants"/>
</dbReference>
<dbReference type="Proteomes" id="UP000195402">
    <property type="component" value="Unassembled WGS sequence"/>
</dbReference>
<dbReference type="InterPro" id="IPR027417">
    <property type="entry name" value="P-loop_NTPase"/>
</dbReference>
<evidence type="ECO:0000256" key="3">
    <source>
        <dbReference type="ARBA" id="ARBA00022490"/>
    </source>
</evidence>
<sequence length="937" mass="107401">MAEAAVVTFFIGKLNDLVSQEANLLLGVDEQVRLLQNKLDWMLVFLKAADVKRREDERVKLWVRQIRDVTFHAEDVIDEFMVKISTLQYRQKTGHGFVGSLTRCISCTYKLPLLHELANQIKDINAKVEEISANKSNYGIETGESLMISSSSNDDYWSTMQKAKKVPIVEEADVVGNEDSIQDVKSLLLEGEPRRTVVSIVGMGGLGKTTLAKKVYESSNDVKRSFDCFAWVYVSQQYHTKELMQGILKCFKGSSIDEETEDELRKKLHEHLQGSKYLIVLDDIWNVEAWDDLNTAFPDEKNGSRVLITTRNKEVALHADPSESLHELRFLNEMESWELFFKKIFPLGGRIHEVNCPSELEDLGKKMVAKCGGLPLAIVVLGGLVSRKDKTQIAWSKVNDSVSWQLSTHGVNYNSCLGILALSYYDLPYYLKSCFLYIGLFPEDCEIRSSKLIQYWIAEGFIQKRGEQTLEDVAEDYLEELIHRSMIQVARRKYDGNVKTCRIHDLLRDLSIKEAKEDQFLQAYTNVDDFSKPNKIRRLTIHNRNGFNEEQCFSQFRNTRRLRSLLCFRIGFEGEPFWRSLCGGLKLLRVLELDLDQDFLIHTLPEEIGELIHLTYLGIGIHKLRKVPESIGKLVNLQTLNLKFCSVKCMPSQIWSLHKLSHLYVLYMNMKLVPLTMWDRCRNLRSTSCHLGVDNLTNLQTLCIKVGDWINGGGLGKLRMLKKLIIRGSLVSYQKVISDSITKLNGLRSLSLWISKEVPTLIQFSNHTCLTKLYLDGRLNFTNLTNPTEFQFIFPPNLNKLTLCESRIEKDQMVILEKLSNLRFLELHSNSYTGKKMICSQGGFPQLQVLGFYGLTQLEEWIVEDGALTGLIHLTINGCKRMEMLPNELCQLTTLQELKVDVMPKKFMARLTENVGDDWDKIKHIPSLEVGLPSEIY</sequence>
<dbReference type="SUPFAM" id="SSF52540">
    <property type="entry name" value="P-loop containing nucleoside triphosphate hydrolases"/>
    <property type="match status" value="1"/>
</dbReference>
<evidence type="ECO:0000256" key="4">
    <source>
        <dbReference type="ARBA" id="ARBA00022667"/>
    </source>
</evidence>
<comment type="subcellular location">
    <subcellularLocation>
        <location evidence="2">Cytoplasm</location>
    </subcellularLocation>
</comment>
<feature type="domain" description="Disease resistance R13L4/SHOC-2-like LRR" evidence="11">
    <location>
        <begin position="563"/>
        <end position="910"/>
    </location>
</feature>
<dbReference type="GO" id="GO:0009626">
    <property type="term" value="P:plant-type hypersensitive response"/>
    <property type="evidence" value="ECO:0007669"/>
    <property type="project" value="UniProtKB-KW"/>
</dbReference>
<comment type="function">
    <text evidence="1">Confers resistance to late blight (Phytophthora infestans) races carrying the avirulence gene Avr1. Resistance proteins guard the plant against pathogens that contain an appropriate avirulence protein via an indirect interaction with this avirulence protein. That triggers a defense system including the hypersensitive response, which restricts the pathogen growth.</text>
</comment>
<keyword evidence="3" id="KW-0963">Cytoplasm</keyword>
<evidence type="ECO:0000259" key="9">
    <source>
        <dbReference type="Pfam" id="PF18052"/>
    </source>
</evidence>
<dbReference type="OrthoDB" id="646178at2759"/>
<dbReference type="FunFam" id="3.40.50.300:FF:001091">
    <property type="entry name" value="Probable disease resistance protein At1g61300"/>
    <property type="match status" value="1"/>
</dbReference>
<keyword evidence="13" id="KW-1185">Reference proteome</keyword>
<dbReference type="Gene3D" id="1.20.5.4130">
    <property type="match status" value="1"/>
</dbReference>
<gene>
    <name evidence="12" type="ORF">BVC80_8899g4</name>
</gene>
<evidence type="ECO:0000313" key="12">
    <source>
        <dbReference type="EMBL" id="OVA05103.1"/>
    </source>
</evidence>
<comment type="caution">
    <text evidence="12">The sequence shown here is derived from an EMBL/GenBank/DDBJ whole genome shotgun (WGS) entry which is preliminary data.</text>
</comment>
<dbReference type="Gene3D" id="3.40.50.300">
    <property type="entry name" value="P-loop containing nucleotide triphosphate hydrolases"/>
    <property type="match status" value="1"/>
</dbReference>
<accession>A0A200Q3R7</accession>
<dbReference type="InterPro" id="IPR036388">
    <property type="entry name" value="WH-like_DNA-bd_sf"/>
</dbReference>
<dbReference type="PRINTS" id="PR00364">
    <property type="entry name" value="DISEASERSIST"/>
</dbReference>
<keyword evidence="6" id="KW-0547">Nucleotide-binding</keyword>
<keyword evidence="7" id="KW-0611">Plant defense</keyword>
<keyword evidence="5" id="KW-0677">Repeat</keyword>
<evidence type="ECO:0000259" key="11">
    <source>
        <dbReference type="Pfam" id="PF23598"/>
    </source>
</evidence>
<dbReference type="Gene3D" id="3.80.10.10">
    <property type="entry name" value="Ribonuclease Inhibitor"/>
    <property type="match status" value="2"/>
</dbReference>
<feature type="domain" description="Disease resistance N-terminal" evidence="9">
    <location>
        <begin position="6"/>
        <end position="89"/>
    </location>
</feature>
<proteinExistence type="predicted"/>
<dbReference type="PANTHER" id="PTHR23155:SF1152">
    <property type="entry name" value="AAA+ ATPASE DOMAIN-CONTAINING PROTEIN"/>
    <property type="match status" value="1"/>
</dbReference>
<evidence type="ECO:0000256" key="6">
    <source>
        <dbReference type="ARBA" id="ARBA00022741"/>
    </source>
</evidence>
<dbReference type="Pfam" id="PF00931">
    <property type="entry name" value="NB-ARC"/>
    <property type="match status" value="1"/>
</dbReference>
<evidence type="ECO:0000256" key="2">
    <source>
        <dbReference type="ARBA" id="ARBA00004496"/>
    </source>
</evidence>
<dbReference type="InterPro" id="IPR041118">
    <property type="entry name" value="Rx_N"/>
</dbReference>
<dbReference type="InterPro" id="IPR058922">
    <property type="entry name" value="WHD_DRP"/>
</dbReference>
<evidence type="ECO:0000259" key="10">
    <source>
        <dbReference type="Pfam" id="PF23559"/>
    </source>
</evidence>
<name>A0A200Q3R7_MACCD</name>
<dbReference type="Pfam" id="PF18052">
    <property type="entry name" value="Rx_N"/>
    <property type="match status" value="1"/>
</dbReference>
<dbReference type="FunFam" id="1.10.10.10:FF:000322">
    <property type="entry name" value="Probable disease resistance protein At1g63360"/>
    <property type="match status" value="1"/>
</dbReference>
<dbReference type="Gene3D" id="1.10.8.430">
    <property type="entry name" value="Helical domain of apoptotic protease-activating factors"/>
    <property type="match status" value="1"/>
</dbReference>
<feature type="domain" description="NB-ARC" evidence="8">
    <location>
        <begin position="178"/>
        <end position="346"/>
    </location>
</feature>
<dbReference type="InterPro" id="IPR055414">
    <property type="entry name" value="LRR_R13L4/SHOC2-like"/>
</dbReference>
<dbReference type="InterPro" id="IPR032675">
    <property type="entry name" value="LRR_dom_sf"/>
</dbReference>
<keyword evidence="4" id="KW-0381">Hypersensitive response</keyword>
<evidence type="ECO:0000256" key="5">
    <source>
        <dbReference type="ARBA" id="ARBA00022737"/>
    </source>
</evidence>
<dbReference type="InterPro" id="IPR042197">
    <property type="entry name" value="Apaf_helical"/>
</dbReference>
<dbReference type="InterPro" id="IPR002182">
    <property type="entry name" value="NB-ARC"/>
</dbReference>